<comment type="cofactor">
    <cofactor evidence="1">
        <name>L-ascorbate</name>
        <dbReference type="ChEBI" id="CHEBI:38290"/>
    </cofactor>
</comment>
<dbReference type="GO" id="GO:0005506">
    <property type="term" value="F:iron ion binding"/>
    <property type="evidence" value="ECO:0007669"/>
    <property type="project" value="InterPro"/>
</dbReference>
<dbReference type="Proteomes" id="UP001209570">
    <property type="component" value="Unassembled WGS sequence"/>
</dbReference>
<feature type="domain" description="Fe2OG dioxygenase" evidence="7">
    <location>
        <begin position="194"/>
        <end position="295"/>
    </location>
</feature>
<dbReference type="AlphaFoldDB" id="A0AAD5LFH9"/>
<organism evidence="8 9">
    <name type="scientific">Pythium insidiosum</name>
    <name type="common">Pythiosis disease agent</name>
    <dbReference type="NCBI Taxonomy" id="114742"/>
    <lineage>
        <taxon>Eukaryota</taxon>
        <taxon>Sar</taxon>
        <taxon>Stramenopiles</taxon>
        <taxon>Oomycota</taxon>
        <taxon>Peronosporomycetes</taxon>
        <taxon>Pythiales</taxon>
        <taxon>Pythiaceae</taxon>
        <taxon>Pythium</taxon>
    </lineage>
</organism>
<keyword evidence="9" id="KW-1185">Reference proteome</keyword>
<dbReference type="InterPro" id="IPR044862">
    <property type="entry name" value="Pro_4_hyd_alph_FE2OG_OXY"/>
</dbReference>
<protein>
    <recommendedName>
        <fullName evidence="7">Fe2OG dioxygenase domain-containing protein</fullName>
    </recommendedName>
</protein>
<keyword evidence="5" id="KW-0408">Iron</keyword>
<keyword evidence="6" id="KW-1133">Transmembrane helix</keyword>
<accession>A0AAD5LFH9</accession>
<dbReference type="Pfam" id="PF13640">
    <property type="entry name" value="2OG-FeII_Oxy_3"/>
    <property type="match status" value="1"/>
</dbReference>
<dbReference type="EMBL" id="JAKCXM010000244">
    <property type="protein sequence ID" value="KAJ0397607.1"/>
    <property type="molecule type" value="Genomic_DNA"/>
</dbReference>
<dbReference type="GO" id="GO:0016020">
    <property type="term" value="C:membrane"/>
    <property type="evidence" value="ECO:0007669"/>
    <property type="project" value="TreeGrafter"/>
</dbReference>
<evidence type="ECO:0000256" key="6">
    <source>
        <dbReference type="SAM" id="Phobius"/>
    </source>
</evidence>
<evidence type="ECO:0000256" key="4">
    <source>
        <dbReference type="ARBA" id="ARBA00023002"/>
    </source>
</evidence>
<keyword evidence="2" id="KW-0479">Metal-binding</keyword>
<dbReference type="GO" id="GO:0031418">
    <property type="term" value="F:L-ascorbic acid binding"/>
    <property type="evidence" value="ECO:0007669"/>
    <property type="project" value="InterPro"/>
</dbReference>
<evidence type="ECO:0000259" key="7">
    <source>
        <dbReference type="PROSITE" id="PS51471"/>
    </source>
</evidence>
<dbReference type="SMART" id="SM00702">
    <property type="entry name" value="P4Hc"/>
    <property type="match status" value="1"/>
</dbReference>
<dbReference type="InterPro" id="IPR005123">
    <property type="entry name" value="Oxoglu/Fe-dep_dioxygenase_dom"/>
</dbReference>
<keyword evidence="4" id="KW-0560">Oxidoreductase</keyword>
<comment type="caution">
    <text evidence="8">The sequence shown here is derived from an EMBL/GenBank/DDBJ whole genome shotgun (WGS) entry which is preliminary data.</text>
</comment>
<evidence type="ECO:0000256" key="1">
    <source>
        <dbReference type="ARBA" id="ARBA00001961"/>
    </source>
</evidence>
<reference evidence="8" key="1">
    <citation type="submission" date="2021-12" db="EMBL/GenBank/DDBJ databases">
        <title>Prjna785345.</title>
        <authorList>
            <person name="Rujirawat T."/>
            <person name="Krajaejun T."/>
        </authorList>
    </citation>
    <scope>NUCLEOTIDE SEQUENCE</scope>
    <source>
        <strain evidence="8">Pi057C3</strain>
    </source>
</reference>
<evidence type="ECO:0000313" key="8">
    <source>
        <dbReference type="EMBL" id="KAJ0397607.1"/>
    </source>
</evidence>
<proteinExistence type="predicted"/>
<evidence type="ECO:0000256" key="3">
    <source>
        <dbReference type="ARBA" id="ARBA00022964"/>
    </source>
</evidence>
<keyword evidence="6" id="KW-0472">Membrane</keyword>
<sequence>MAGSKRKAPSKPPATVPRDASRTNWSLLNAVLLALVVALVAVAVGVSYRLEAARADLYISRAVPVDHKRFNVSCHMKKKSRGFVAGCHQIGNHCGRAVRDRFVTPEEVEQLREIAETGMANRSRLGGPTIMDINTGFVKDNNGLVNIYQSHRDAPPIPRFTAEQFDLYRRTIEKIRLALVEEFGLKHLYFTAPTFITRIVGNASWEPAEIHDEYWHPHVDKDNTHHYDYSGLLYLSDYADEFTGGLFAFIDKKSEQVVEPARGRLMMFTSGKENLHQVRKVLTGTRYVMSMWFTCDERRQFTNFLDGKMHVHFKREDQ</sequence>
<dbReference type="PROSITE" id="PS51471">
    <property type="entry name" value="FE2OG_OXY"/>
    <property type="match status" value="1"/>
</dbReference>
<feature type="transmembrane region" description="Helical" evidence="6">
    <location>
        <begin position="27"/>
        <end position="48"/>
    </location>
</feature>
<name>A0AAD5LFH9_PYTIN</name>
<evidence type="ECO:0000256" key="2">
    <source>
        <dbReference type="ARBA" id="ARBA00022723"/>
    </source>
</evidence>
<dbReference type="GO" id="GO:0016705">
    <property type="term" value="F:oxidoreductase activity, acting on paired donors, with incorporation or reduction of molecular oxygen"/>
    <property type="evidence" value="ECO:0007669"/>
    <property type="project" value="InterPro"/>
</dbReference>
<keyword evidence="3" id="KW-0223">Dioxygenase</keyword>
<dbReference type="Gene3D" id="2.60.120.620">
    <property type="entry name" value="q2cbj1_9rhob like domain"/>
    <property type="match status" value="1"/>
</dbReference>
<dbReference type="GO" id="GO:0051213">
    <property type="term" value="F:dioxygenase activity"/>
    <property type="evidence" value="ECO:0007669"/>
    <property type="project" value="UniProtKB-KW"/>
</dbReference>
<dbReference type="InterPro" id="IPR006620">
    <property type="entry name" value="Pro_4_hyd_alph"/>
</dbReference>
<dbReference type="InterPro" id="IPR039210">
    <property type="entry name" value="OGFOD3"/>
</dbReference>
<evidence type="ECO:0000256" key="5">
    <source>
        <dbReference type="ARBA" id="ARBA00023004"/>
    </source>
</evidence>
<gene>
    <name evidence="8" type="ORF">P43SY_003491</name>
</gene>
<evidence type="ECO:0000313" key="9">
    <source>
        <dbReference type="Proteomes" id="UP001209570"/>
    </source>
</evidence>
<dbReference type="PANTHER" id="PTHR14650">
    <property type="entry name" value="PROLYL HYDROXYLASE-RELATED"/>
    <property type="match status" value="1"/>
</dbReference>
<keyword evidence="6" id="KW-0812">Transmembrane</keyword>
<dbReference type="PANTHER" id="PTHR14650:SF1">
    <property type="entry name" value="2-OXOGLUTARATE AND IRON-DEPENDENT OXYGENASE DOMAIN-CONTAINING PROTEIN 3"/>
    <property type="match status" value="1"/>
</dbReference>